<evidence type="ECO:0000256" key="1">
    <source>
        <dbReference type="ARBA" id="ARBA00009684"/>
    </source>
</evidence>
<name>A0A916W6P9_9BACI</name>
<dbReference type="InterPro" id="IPR014721">
    <property type="entry name" value="Ribsml_uS5_D2-typ_fold_subgr"/>
</dbReference>
<keyword evidence="4 10" id="KW-0808">Transferase</keyword>
<dbReference type="Gene3D" id="3.30.230.10">
    <property type="match status" value="1"/>
</dbReference>
<feature type="domain" description="GHMP kinase C-terminal" evidence="12">
    <location>
        <begin position="198"/>
        <end position="273"/>
    </location>
</feature>
<dbReference type="Pfam" id="PF08544">
    <property type="entry name" value="GHMP_kinases_C"/>
    <property type="match status" value="1"/>
</dbReference>
<dbReference type="InterPro" id="IPR013750">
    <property type="entry name" value="GHMP_kinase_C_dom"/>
</dbReference>
<dbReference type="InterPro" id="IPR020568">
    <property type="entry name" value="Ribosomal_Su5_D2-typ_SF"/>
</dbReference>
<dbReference type="NCBIfam" id="NF011202">
    <property type="entry name" value="PRK14608.1"/>
    <property type="match status" value="1"/>
</dbReference>
<dbReference type="EMBL" id="BMEY01000005">
    <property type="protein sequence ID" value="GGA70866.1"/>
    <property type="molecule type" value="Genomic_DNA"/>
</dbReference>
<dbReference type="FunFam" id="3.30.70.890:FF:000006">
    <property type="entry name" value="4-diphosphocytidyl-2-C-methyl-D-erythritol kinase"/>
    <property type="match status" value="1"/>
</dbReference>
<reference evidence="13" key="1">
    <citation type="journal article" date="2014" name="Int. J. Syst. Evol. Microbiol.">
        <title>Complete genome sequence of Corynebacterium casei LMG S-19264T (=DSM 44701T), isolated from a smear-ripened cheese.</title>
        <authorList>
            <consortium name="US DOE Joint Genome Institute (JGI-PGF)"/>
            <person name="Walter F."/>
            <person name="Albersmeier A."/>
            <person name="Kalinowski J."/>
            <person name="Ruckert C."/>
        </authorList>
    </citation>
    <scope>NUCLEOTIDE SEQUENCE</scope>
    <source>
        <strain evidence="13">CGMCC 1.12408</strain>
    </source>
</reference>
<comment type="similarity">
    <text evidence="1 10">Belongs to the GHMP kinase family. IspE subfamily.</text>
</comment>
<dbReference type="InterPro" id="IPR004424">
    <property type="entry name" value="IspE"/>
</dbReference>
<proteinExistence type="inferred from homology"/>
<dbReference type="PANTHER" id="PTHR43527">
    <property type="entry name" value="4-DIPHOSPHOCYTIDYL-2-C-METHYL-D-ERYTHRITOL KINASE, CHLOROPLASTIC"/>
    <property type="match status" value="1"/>
</dbReference>
<dbReference type="GO" id="GO:0050515">
    <property type="term" value="F:4-(cytidine 5'-diphospho)-2-C-methyl-D-erythritol kinase activity"/>
    <property type="evidence" value="ECO:0007669"/>
    <property type="project" value="UniProtKB-UniRule"/>
</dbReference>
<dbReference type="FunFam" id="3.30.230.10:FF:000029">
    <property type="entry name" value="4-diphosphocytidyl-2-C-methyl-D-erythritol kinase"/>
    <property type="match status" value="1"/>
</dbReference>
<dbReference type="SUPFAM" id="SSF55060">
    <property type="entry name" value="GHMP Kinase, C-terminal domain"/>
    <property type="match status" value="1"/>
</dbReference>
<dbReference type="GO" id="GO:0005524">
    <property type="term" value="F:ATP binding"/>
    <property type="evidence" value="ECO:0007669"/>
    <property type="project" value="UniProtKB-UniRule"/>
</dbReference>
<evidence type="ECO:0000259" key="12">
    <source>
        <dbReference type="Pfam" id="PF08544"/>
    </source>
</evidence>
<dbReference type="Proteomes" id="UP000613512">
    <property type="component" value="Unassembled WGS sequence"/>
</dbReference>
<protein>
    <recommendedName>
        <fullName evidence="3 10">4-diphosphocytidyl-2-C-methyl-D-erythritol kinase</fullName>
        <shortName evidence="10">CMK</shortName>
        <ecNumber evidence="2 10">2.7.1.148</ecNumber>
    </recommendedName>
    <alternativeName>
        <fullName evidence="9 10">4-(cytidine-5'-diphospho)-2-C-methyl-D-erythritol kinase</fullName>
    </alternativeName>
</protein>
<dbReference type="EC" id="2.7.1.148" evidence="2 10"/>
<keyword evidence="7 10" id="KW-0067">ATP-binding</keyword>
<evidence type="ECO:0000256" key="5">
    <source>
        <dbReference type="ARBA" id="ARBA00022741"/>
    </source>
</evidence>
<evidence type="ECO:0000256" key="9">
    <source>
        <dbReference type="ARBA" id="ARBA00032554"/>
    </source>
</evidence>
<evidence type="ECO:0000259" key="11">
    <source>
        <dbReference type="Pfam" id="PF00288"/>
    </source>
</evidence>
<keyword evidence="14" id="KW-1185">Reference proteome</keyword>
<comment type="catalytic activity">
    <reaction evidence="10">
        <text>4-CDP-2-C-methyl-D-erythritol + ATP = 4-CDP-2-C-methyl-D-erythritol 2-phosphate + ADP + H(+)</text>
        <dbReference type="Rhea" id="RHEA:18437"/>
        <dbReference type="ChEBI" id="CHEBI:15378"/>
        <dbReference type="ChEBI" id="CHEBI:30616"/>
        <dbReference type="ChEBI" id="CHEBI:57823"/>
        <dbReference type="ChEBI" id="CHEBI:57919"/>
        <dbReference type="ChEBI" id="CHEBI:456216"/>
        <dbReference type="EC" id="2.7.1.148"/>
    </reaction>
</comment>
<dbReference type="InterPro" id="IPR036554">
    <property type="entry name" value="GHMP_kinase_C_sf"/>
</dbReference>
<dbReference type="GO" id="GO:0019288">
    <property type="term" value="P:isopentenyl diphosphate biosynthetic process, methylerythritol 4-phosphate pathway"/>
    <property type="evidence" value="ECO:0007669"/>
    <property type="project" value="UniProtKB-UniRule"/>
</dbReference>
<evidence type="ECO:0000256" key="2">
    <source>
        <dbReference type="ARBA" id="ARBA00012052"/>
    </source>
</evidence>
<comment type="function">
    <text evidence="10">Catalyzes the phosphorylation of the position 2 hydroxy group of 4-diphosphocytidyl-2C-methyl-D-erythritol.</text>
</comment>
<evidence type="ECO:0000256" key="8">
    <source>
        <dbReference type="ARBA" id="ARBA00023229"/>
    </source>
</evidence>
<feature type="active site" evidence="10">
    <location>
        <position position="10"/>
    </location>
</feature>
<comment type="caution">
    <text evidence="13">The sequence shown here is derived from an EMBL/GenBank/DDBJ whole genome shotgun (WGS) entry which is preliminary data.</text>
</comment>
<dbReference type="PANTHER" id="PTHR43527:SF2">
    <property type="entry name" value="4-DIPHOSPHOCYTIDYL-2-C-METHYL-D-ERYTHRITOL KINASE, CHLOROPLASTIC"/>
    <property type="match status" value="1"/>
</dbReference>
<gene>
    <name evidence="10 13" type="primary">ispE</name>
    <name evidence="13" type="ORF">GCM10008025_13450</name>
</gene>
<dbReference type="RefSeq" id="WP_188383908.1">
    <property type="nucleotide sequence ID" value="NZ_BMEY01000005.1"/>
</dbReference>
<dbReference type="SUPFAM" id="SSF54211">
    <property type="entry name" value="Ribosomal protein S5 domain 2-like"/>
    <property type="match status" value="1"/>
</dbReference>
<dbReference type="GO" id="GO:0016114">
    <property type="term" value="P:terpenoid biosynthetic process"/>
    <property type="evidence" value="ECO:0007669"/>
    <property type="project" value="UniProtKB-UniRule"/>
</dbReference>
<sequence length="283" mass="31039">MTHFEKAPAKINLSLDVLSKRDDGYHNVEMIMTTVDLADRIELNTIEEDRVEVSLWSRYVPNDERNLAYKAAMAFKKKYNITKGVHIKIEKVIPVSAGLGGGSTDAAAVLRGLNQLWNMNIPIEELAALGSSLGSDIPFCVYGSTGIAKGFGEVIEKLPPPPPFWVVLAKPDIGVSTKTIFGQVNMDEITHPNTQAVIDALFEQDFSKLCANIGNSLERITTSIHPEVLRIKEKMRQAGAPGVLMSGSGPTVYGIVEQHSKAKRIYNSLKGFCPEVYLVRLIG</sequence>
<feature type="active site" evidence="10">
    <location>
        <position position="136"/>
    </location>
</feature>
<dbReference type="NCBIfam" id="TIGR00154">
    <property type="entry name" value="ispE"/>
    <property type="match status" value="1"/>
</dbReference>
<dbReference type="HAMAP" id="MF_00061">
    <property type="entry name" value="IspE"/>
    <property type="match status" value="1"/>
</dbReference>
<dbReference type="PIRSF" id="PIRSF010376">
    <property type="entry name" value="IspE"/>
    <property type="match status" value="1"/>
</dbReference>
<feature type="domain" description="GHMP kinase N-terminal" evidence="11">
    <location>
        <begin position="66"/>
        <end position="143"/>
    </location>
</feature>
<reference evidence="13" key="2">
    <citation type="submission" date="2020-09" db="EMBL/GenBank/DDBJ databases">
        <authorList>
            <person name="Sun Q."/>
            <person name="Zhou Y."/>
        </authorList>
    </citation>
    <scope>NUCLEOTIDE SEQUENCE</scope>
    <source>
        <strain evidence="13">CGMCC 1.12408</strain>
    </source>
</reference>
<comment type="pathway">
    <text evidence="10">Isoprenoid biosynthesis; isopentenyl diphosphate biosynthesis via DXP pathway; isopentenyl diphosphate from 1-deoxy-D-xylulose 5-phosphate: step 3/6.</text>
</comment>
<keyword evidence="5 10" id="KW-0547">Nucleotide-binding</keyword>
<evidence type="ECO:0000256" key="6">
    <source>
        <dbReference type="ARBA" id="ARBA00022777"/>
    </source>
</evidence>
<evidence type="ECO:0000256" key="4">
    <source>
        <dbReference type="ARBA" id="ARBA00022679"/>
    </source>
</evidence>
<evidence type="ECO:0000256" key="7">
    <source>
        <dbReference type="ARBA" id="ARBA00022840"/>
    </source>
</evidence>
<evidence type="ECO:0000313" key="14">
    <source>
        <dbReference type="Proteomes" id="UP000613512"/>
    </source>
</evidence>
<dbReference type="Gene3D" id="3.30.70.890">
    <property type="entry name" value="GHMP kinase, C-terminal domain"/>
    <property type="match status" value="1"/>
</dbReference>
<dbReference type="InterPro" id="IPR006204">
    <property type="entry name" value="GHMP_kinase_N_dom"/>
</dbReference>
<keyword evidence="8 10" id="KW-0414">Isoprene biosynthesis</keyword>
<organism evidence="13 14">
    <name type="scientific">Ornithinibacillus halotolerans</name>
    <dbReference type="NCBI Taxonomy" id="1274357"/>
    <lineage>
        <taxon>Bacteria</taxon>
        <taxon>Bacillati</taxon>
        <taxon>Bacillota</taxon>
        <taxon>Bacilli</taxon>
        <taxon>Bacillales</taxon>
        <taxon>Bacillaceae</taxon>
        <taxon>Ornithinibacillus</taxon>
    </lineage>
</organism>
<evidence type="ECO:0000256" key="10">
    <source>
        <dbReference type="HAMAP-Rule" id="MF_00061"/>
    </source>
</evidence>
<dbReference type="Pfam" id="PF00288">
    <property type="entry name" value="GHMP_kinases_N"/>
    <property type="match status" value="1"/>
</dbReference>
<keyword evidence="6 10" id="KW-0418">Kinase</keyword>
<feature type="binding site" evidence="10">
    <location>
        <begin position="94"/>
        <end position="104"/>
    </location>
    <ligand>
        <name>ATP</name>
        <dbReference type="ChEBI" id="CHEBI:30616"/>
    </ligand>
</feature>
<evidence type="ECO:0000313" key="13">
    <source>
        <dbReference type="EMBL" id="GGA70866.1"/>
    </source>
</evidence>
<dbReference type="AlphaFoldDB" id="A0A916W6P9"/>
<evidence type="ECO:0000256" key="3">
    <source>
        <dbReference type="ARBA" id="ARBA00017473"/>
    </source>
</evidence>
<accession>A0A916W6P9</accession>